<feature type="region of interest" description="Disordered" evidence="1">
    <location>
        <begin position="863"/>
        <end position="904"/>
    </location>
</feature>
<sequence length="904" mass="94541">MENPRQFSSLDASDAALHGSLTKRPASAVAAGDPIDFEAISARVRYERTLPTYQYKESPAEFALRLERQVAAEQRIRAETAATNEKNRLLLERAQVQRSGLQSRINGSEVIEAEFAQTRRKSPLAQIQRSTPERQPLPSTGSPPPTLKGTAARADSLVEPTATPRPAILREAIATGAGNAITALPKALPQAAGRLVIPGVGAALSIGTRLVVGQSVTQAVTSTVAGSIGYGAGLLIGTAIGGPIGGVVGAMVGSTAASLFSDWLFAQNLPKGTAHLETFIPNYPPFVGAQQVGGAYHLTLTYIIDYGGGVKRTFTDTGLVFSPIASPSAFYDPSTGTGYSVPVHDYAGNPITAYFARGGGGTASGIKDIQLTFVYGTPDNGQNIVQPVPPTDNSPYRYDSSPVGSDNVVPSGIPAAGKSKPQSRDIAPSMPSNNTPNGARGFVGHGGLAPSYLPNPEHQPSNLGGMLPAIKNAPQPLPFAEPEDIPVPRTPISEATATTTATNPSTFAYPAYTPQTAQPIPTSDALSPVPKSKSAPIAKTPTETALDQQKKDFEEQIGRITAIATAIAALTPAIQGLPDAIAKSPSVQAANKETTQGAVCEIAQPGGCLGAPIKQAEDAAKANGNKLNDILTGLNTAGSAAQLALLDTINGKLGDQLPGGIGGKLSRFADWMHLDRVLNILIFAATIHNALMLSNDIGQTLVGAINNVLQTIGLKKEDGSSFDIGSVISSSIENLIKGAIGADNYTNLREAWAKANRIYQATNNVINSFLNLSQTILQASELIASYTGKIGNALKKGGVILESAYGWMNPQPKFNRVTQTLESLQNGASTIQMVTQAPLDVVNAVAESTTAATEFVKAVKEDDKPVNKAVPIPEPDELKAKETQSKTDSQPLNFDFSDLFDGED</sequence>
<feature type="compositionally biased region" description="Basic and acidic residues" evidence="1">
    <location>
        <begin position="876"/>
        <end position="885"/>
    </location>
</feature>
<dbReference type="AlphaFoldDB" id="A0A367RGB7"/>
<comment type="caution">
    <text evidence="2">The sequence shown here is derived from an EMBL/GenBank/DDBJ whole genome shotgun (WGS) entry which is preliminary data.</text>
</comment>
<feature type="region of interest" description="Disordered" evidence="1">
    <location>
        <begin position="402"/>
        <end position="452"/>
    </location>
</feature>
<accession>A0A367RGB7</accession>
<organism evidence="2 3">
    <name type="scientific">Nostoc punctiforme NIES-2108</name>
    <dbReference type="NCBI Taxonomy" id="1356359"/>
    <lineage>
        <taxon>Bacteria</taxon>
        <taxon>Bacillati</taxon>
        <taxon>Cyanobacteriota</taxon>
        <taxon>Cyanophyceae</taxon>
        <taxon>Nostocales</taxon>
        <taxon>Nostocaceae</taxon>
        <taxon>Nostoc</taxon>
    </lineage>
</organism>
<dbReference type="Proteomes" id="UP000252085">
    <property type="component" value="Unassembled WGS sequence"/>
</dbReference>
<dbReference type="EMBL" id="LXQE01000155">
    <property type="protein sequence ID" value="RCJ34604.1"/>
    <property type="molecule type" value="Genomic_DNA"/>
</dbReference>
<gene>
    <name evidence="2" type="ORF">A6769_22000</name>
</gene>
<feature type="region of interest" description="Disordered" evidence="1">
    <location>
        <begin position="521"/>
        <end position="548"/>
    </location>
</feature>
<proteinExistence type="predicted"/>
<evidence type="ECO:0000313" key="3">
    <source>
        <dbReference type="Proteomes" id="UP000252085"/>
    </source>
</evidence>
<feature type="region of interest" description="Disordered" evidence="1">
    <location>
        <begin position="121"/>
        <end position="161"/>
    </location>
</feature>
<protein>
    <submittedName>
        <fullName evidence="2">Uncharacterized protein</fullName>
    </submittedName>
</protein>
<name>A0A367RGB7_NOSPU</name>
<reference evidence="2 3" key="1">
    <citation type="submission" date="2016-04" db="EMBL/GenBank/DDBJ databases">
        <authorList>
            <person name="Evans L.H."/>
            <person name="Alamgir A."/>
            <person name="Owens N."/>
            <person name="Weber N.D."/>
            <person name="Virtaneva K."/>
            <person name="Barbian K."/>
            <person name="Babar A."/>
            <person name="Rosenke K."/>
        </authorList>
    </citation>
    <scope>NUCLEOTIDE SEQUENCE [LARGE SCALE GENOMIC DNA]</scope>
    <source>
        <strain evidence="2">NIES-2108</strain>
    </source>
</reference>
<evidence type="ECO:0000256" key="1">
    <source>
        <dbReference type="SAM" id="MobiDB-lite"/>
    </source>
</evidence>
<evidence type="ECO:0000313" key="2">
    <source>
        <dbReference type="EMBL" id="RCJ34604.1"/>
    </source>
</evidence>